<evidence type="ECO:0000313" key="3">
    <source>
        <dbReference type="Proteomes" id="UP001148838"/>
    </source>
</evidence>
<keyword evidence="3" id="KW-1185">Reference proteome</keyword>
<organism evidence="2 3">
    <name type="scientific">Periplaneta americana</name>
    <name type="common">American cockroach</name>
    <name type="synonym">Blatta americana</name>
    <dbReference type="NCBI Taxonomy" id="6978"/>
    <lineage>
        <taxon>Eukaryota</taxon>
        <taxon>Metazoa</taxon>
        <taxon>Ecdysozoa</taxon>
        <taxon>Arthropoda</taxon>
        <taxon>Hexapoda</taxon>
        <taxon>Insecta</taxon>
        <taxon>Pterygota</taxon>
        <taxon>Neoptera</taxon>
        <taxon>Polyneoptera</taxon>
        <taxon>Dictyoptera</taxon>
        <taxon>Blattodea</taxon>
        <taxon>Blattoidea</taxon>
        <taxon>Blattidae</taxon>
        <taxon>Blattinae</taxon>
        <taxon>Periplaneta</taxon>
    </lineage>
</organism>
<reference evidence="2 3" key="1">
    <citation type="journal article" date="2022" name="Allergy">
        <title>Genome assembly and annotation of Periplaneta americana reveal a comprehensive cockroach allergen profile.</title>
        <authorList>
            <person name="Wang L."/>
            <person name="Xiong Q."/>
            <person name="Saelim N."/>
            <person name="Wang L."/>
            <person name="Nong W."/>
            <person name="Wan A.T."/>
            <person name="Shi M."/>
            <person name="Liu X."/>
            <person name="Cao Q."/>
            <person name="Hui J.H.L."/>
            <person name="Sookrung N."/>
            <person name="Leung T.F."/>
            <person name="Tungtrongchitr A."/>
            <person name="Tsui S.K.W."/>
        </authorList>
    </citation>
    <scope>NUCLEOTIDE SEQUENCE [LARGE SCALE GENOMIC DNA]</scope>
    <source>
        <strain evidence="2">PWHHKU_190912</strain>
    </source>
</reference>
<comment type="caution">
    <text evidence="2">The sequence shown here is derived from an EMBL/GenBank/DDBJ whole genome shotgun (WGS) entry which is preliminary data.</text>
</comment>
<evidence type="ECO:0000256" key="1">
    <source>
        <dbReference type="SAM" id="MobiDB-lite"/>
    </source>
</evidence>
<feature type="region of interest" description="Disordered" evidence="1">
    <location>
        <begin position="162"/>
        <end position="189"/>
    </location>
</feature>
<dbReference type="Proteomes" id="UP001148838">
    <property type="component" value="Unassembled WGS sequence"/>
</dbReference>
<accession>A0ABQ8T0U8</accession>
<evidence type="ECO:0008006" key="4">
    <source>
        <dbReference type="Google" id="ProtNLM"/>
    </source>
</evidence>
<sequence length="189" mass="21569">MAGLCEGGNEPPGSLKASNYRSLLHRCHTSGFPVRVRCPLVFLRELETTESLLNETAKHFTFGLTKTAEDILTRLQQSLQISLRRLSQERGIPTPQIKLRQRYRNCSRTGLCCSRVAGLEKQKRIRKIATENIGMLWQAFNDDSLGKSQVYDWFSRFKSGNMSTEDMPRPGRHSTGRNAKIKRAIDENR</sequence>
<gene>
    <name evidence="2" type="ORF">ANN_07996</name>
</gene>
<dbReference type="EMBL" id="JAJSOF020000017">
    <property type="protein sequence ID" value="KAJ4439868.1"/>
    <property type="molecule type" value="Genomic_DNA"/>
</dbReference>
<evidence type="ECO:0000313" key="2">
    <source>
        <dbReference type="EMBL" id="KAJ4439868.1"/>
    </source>
</evidence>
<proteinExistence type="predicted"/>
<feature type="compositionally biased region" description="Basic residues" evidence="1">
    <location>
        <begin position="170"/>
        <end position="182"/>
    </location>
</feature>
<protein>
    <recommendedName>
        <fullName evidence="4">Mos1 transposase HTH domain-containing protein</fullName>
    </recommendedName>
</protein>
<name>A0ABQ8T0U8_PERAM</name>